<organism evidence="5 6">
    <name type="scientific">Plectonema radiosum NIES-515</name>
    <dbReference type="NCBI Taxonomy" id="2986073"/>
    <lineage>
        <taxon>Bacteria</taxon>
        <taxon>Bacillati</taxon>
        <taxon>Cyanobacteriota</taxon>
        <taxon>Cyanophyceae</taxon>
        <taxon>Oscillatoriophycideae</taxon>
        <taxon>Oscillatoriales</taxon>
        <taxon>Microcoleaceae</taxon>
        <taxon>Plectonema</taxon>
    </lineage>
</organism>
<dbReference type="RefSeq" id="WP_263748320.1">
    <property type="nucleotide sequence ID" value="NZ_JAOWRF010000353.1"/>
</dbReference>
<dbReference type="Pfam" id="PF00668">
    <property type="entry name" value="Condensation"/>
    <property type="match status" value="2"/>
</dbReference>
<dbReference type="Pfam" id="PF00550">
    <property type="entry name" value="PP-binding"/>
    <property type="match status" value="2"/>
</dbReference>
<dbReference type="Proteomes" id="UP001526143">
    <property type="component" value="Unassembled WGS sequence"/>
</dbReference>
<keyword evidence="3" id="KW-0597">Phosphoprotein</keyword>
<dbReference type="Gene3D" id="3.30.300.30">
    <property type="match status" value="2"/>
</dbReference>
<evidence type="ECO:0000313" key="5">
    <source>
        <dbReference type="EMBL" id="MCV3216663.1"/>
    </source>
</evidence>
<dbReference type="PANTHER" id="PTHR45527:SF14">
    <property type="entry name" value="PLIPASTATIN SYNTHASE SUBUNIT B"/>
    <property type="match status" value="1"/>
</dbReference>
<dbReference type="EMBL" id="JAOWRF010000353">
    <property type="protein sequence ID" value="MCV3216663.1"/>
    <property type="molecule type" value="Genomic_DNA"/>
</dbReference>
<accession>A0ABT3B5L6</accession>
<dbReference type="SUPFAM" id="SSF52777">
    <property type="entry name" value="CoA-dependent acyltransferases"/>
    <property type="match status" value="3"/>
</dbReference>
<dbReference type="Gene3D" id="3.30.559.30">
    <property type="entry name" value="Nonribosomal peptide synthetase, condensation domain"/>
    <property type="match status" value="2"/>
</dbReference>
<dbReference type="SUPFAM" id="SSF47336">
    <property type="entry name" value="ACP-like"/>
    <property type="match status" value="2"/>
</dbReference>
<dbReference type="InterPro" id="IPR001242">
    <property type="entry name" value="Condensation_dom"/>
</dbReference>
<dbReference type="Pfam" id="PF00501">
    <property type="entry name" value="AMP-binding"/>
    <property type="match status" value="2"/>
</dbReference>
<dbReference type="InterPro" id="IPR045851">
    <property type="entry name" value="AMP-bd_C_sf"/>
</dbReference>
<dbReference type="PROSITE" id="PS00455">
    <property type="entry name" value="AMP_BINDING"/>
    <property type="match status" value="2"/>
</dbReference>
<dbReference type="SMART" id="SM00823">
    <property type="entry name" value="PKS_PP"/>
    <property type="match status" value="2"/>
</dbReference>
<dbReference type="InterPro" id="IPR010071">
    <property type="entry name" value="AA_adenyl_dom"/>
</dbReference>
<dbReference type="InterPro" id="IPR009081">
    <property type="entry name" value="PP-bd_ACP"/>
</dbReference>
<dbReference type="Gene3D" id="3.30.559.10">
    <property type="entry name" value="Chloramphenicol acetyltransferase-like domain"/>
    <property type="match status" value="1"/>
</dbReference>
<comment type="cofactor">
    <cofactor evidence="1">
        <name>pantetheine 4'-phosphate</name>
        <dbReference type="ChEBI" id="CHEBI:47942"/>
    </cofactor>
</comment>
<feature type="domain" description="Carrier" evidence="4">
    <location>
        <begin position="1892"/>
        <end position="1967"/>
    </location>
</feature>
<dbReference type="InterPro" id="IPR000873">
    <property type="entry name" value="AMP-dep_synth/lig_dom"/>
</dbReference>
<dbReference type="InterPro" id="IPR025110">
    <property type="entry name" value="AMP-bd_C"/>
</dbReference>
<dbReference type="PROSITE" id="PS00012">
    <property type="entry name" value="PHOSPHOPANTETHEINE"/>
    <property type="match status" value="1"/>
</dbReference>
<proteinExistence type="predicted"/>
<dbReference type="InterPro" id="IPR036736">
    <property type="entry name" value="ACP-like_sf"/>
</dbReference>
<dbReference type="PROSITE" id="PS50075">
    <property type="entry name" value="CARRIER"/>
    <property type="match status" value="2"/>
</dbReference>
<dbReference type="Gene3D" id="3.40.50.980">
    <property type="match status" value="4"/>
</dbReference>
<reference evidence="5 6" key="1">
    <citation type="submission" date="2022-10" db="EMBL/GenBank/DDBJ databases">
        <title>Identification of biosynthetic pathway for the production of the potent trypsin inhibitor radiosumin.</title>
        <authorList>
            <person name="Fewer D.P."/>
            <person name="Delbaje E."/>
            <person name="Ouyang X."/>
            <person name="Agostino P.D."/>
            <person name="Wahlsten M."/>
            <person name="Jokela J."/>
            <person name="Permi P."/>
            <person name="Haapaniemi E."/>
            <person name="Koistinen H."/>
        </authorList>
    </citation>
    <scope>NUCLEOTIDE SEQUENCE [LARGE SCALE GENOMIC DNA]</scope>
    <source>
        <strain evidence="5 6">NIES-515</strain>
    </source>
</reference>
<dbReference type="InterPro" id="IPR020845">
    <property type="entry name" value="AMP-binding_CS"/>
</dbReference>
<evidence type="ECO:0000256" key="3">
    <source>
        <dbReference type="ARBA" id="ARBA00022553"/>
    </source>
</evidence>
<keyword evidence="6" id="KW-1185">Reference proteome</keyword>
<dbReference type="Gene3D" id="1.10.1200.10">
    <property type="entry name" value="ACP-like"/>
    <property type="match status" value="2"/>
</dbReference>
<dbReference type="InterPro" id="IPR020806">
    <property type="entry name" value="PKS_PP-bd"/>
</dbReference>
<comment type="caution">
    <text evidence="5">The sequence shown here is derived from an EMBL/GenBank/DDBJ whole genome shotgun (WGS) entry which is preliminary data.</text>
</comment>
<evidence type="ECO:0000313" key="6">
    <source>
        <dbReference type="Proteomes" id="UP001526143"/>
    </source>
</evidence>
<evidence type="ECO:0000259" key="4">
    <source>
        <dbReference type="PROSITE" id="PS50075"/>
    </source>
</evidence>
<name>A0ABT3B5L6_9CYAN</name>
<dbReference type="CDD" id="cd19531">
    <property type="entry name" value="LCL_NRPS-like"/>
    <property type="match status" value="1"/>
</dbReference>
<dbReference type="InterPro" id="IPR006162">
    <property type="entry name" value="Ppantetheine_attach_site"/>
</dbReference>
<gene>
    <name evidence="5" type="ORF">OGM63_24695</name>
</gene>
<dbReference type="CDD" id="cd05930">
    <property type="entry name" value="A_NRPS"/>
    <property type="match status" value="2"/>
</dbReference>
<feature type="domain" description="Carrier" evidence="4">
    <location>
        <begin position="839"/>
        <end position="914"/>
    </location>
</feature>
<sequence length="2008" mass="225859">MVAIQTKPTITSEVLFTQKIYWLNQLSEELPETNLITDYVRPAIYSGKHKSVSFQLSAYLSEAILTLSNNSHLSTYLILLSAFSVLMQKYTGNSDNIIGCPTYCLTEVDSNVNQVLPLRINVDKNQTFKDLLLQVKATTINAYCHQNYPVDELAQLLNLPNQQNRYPFCDIVVLLENIHQENDFTGINNDVTLSFQVIDNLLLGRIDYNEHLFREDAIKCLIKSYLNVLECVINNYHMKITDISFLNIEEQHQLLEEFNYKTKQYPITQTIDQLFAQQAQVTPERIAVEYADSQLTYQQLNAKANQLARFLQQLGIRKGEIVGILKERDINFLIGILAIYKAGGAYLPIDSQYPTDRIKYMVSNSEVKIILTDSSCLDMFTDLAGNILNLKSLVCLDTSENPINPAQLTDINIYNQLNFQHLSTENLITSNTATDPAYMLYTSGSTGLPKGAIVRHDGAINHIYAQFDELELTADFAFLQSAPSSTDISVWQFLAPLLIGGKTVIVDTESGFIPEKLFKVLQEKSITVVELVPAVFGGLIDYICQLPEDQRQLPDLKWMMVVGEPVAVKRVNQWLSLYPAIKIADAYGPTEAADDITQFIIDQPLPENQRTVSIGQPLTNLNIYIIDREMQLVPIGFPGEICVSGIGVGDGYWQNPEKTKLSFVPNPFPHPTKKLPAVNPDLMYKTGDLGRWLPDGNIEFLGRIDNQVKIRGFRVELEEIEALLRQHISVRETVVIVREDTGEKRTSAPFDFSTRRYANAQGKPLSTSLVAYIVPQTECSADLVSELRELLKQRLPQHMMPSAFMLLDDLPLAPSGKVDRRALPVPDFTKLQNQNTFVAASTPIQEMLTGIWAEVLSLEKVGIHDNFFELGGHSLLATRVISKVRQLFEVELPLRRLFEQPTVAGLATVIENAIKAGIGLDAPPVERVSRDGELILSFAQQRLWFLTQLQPNSPFNNLCAAFRLQGELNVQALQQSFHEIVRRHEVLRSNFQTVAGKPVQIISSEATFCLPVVDLSDLSADLQAVQIEQLTQTEAQQPFNLQTDLMLRAKLLCLGEQEYLLLLTVHHIASDGWSIGVFVQELSTLYQAFCTGQLSNLSAVPIQYADFAAWQRHWLVGDVLESQLAYWRQHLEGAPALLELPTDYTRHAVQTFRGANYTFELSPEQSAALKSFSQEQGCTLFMTLLAAFKTLLYRYTGNEDIVVGSPIANRNRAEIEGLIGFFVNTLVLRSRLDGNPTFEELLSRVREVALGAYSHQDLPFDVLVEELQPQRSLSYAPLFQVMFVLQNAPMSEIELSGLNLSLLENDNGTAKFDLTLFMEETDAGIVGTFEYSTDLFEADSIQRMSEHLQTLLAGIVSDPQQQLWELPLLSEAEKTQLLKWNDTQAKYPQQCIHELFVAQVERTPDEVAVVCGAEQLTYKELNQRANQLAHYLRSLGVGKEVLVGICVERSLDMIVGLLGILKAGGAYLPLDPAYPQQRLAFMLADAGVSFVICHQSFVDRFDKMTVVCIDTEWDQIAQASQENPVSETTTENLAYVIYTSGSTGKPKGVLGLHKGAVNRFHWMWETYPFTEGEVCCQKTSLNFVDSVWEIFGSLLQGVKTVIVGDRTVKDPQQFIETLAQHHVTRLVLVPSLLRVLLDSRNLQARLPKLKLWVTSGEALNIELLRKFRQTLPDSTLLNLYGSSEVSADVTCYSVTPREQLPKRVAIGSAIANTQIHLLDKYLQPVPIGVTGELYVSGAGLARGYIHQPELTANKFISKAGITLYKTGDLARYQADGNLEFLGRIDNQVQLRGFRVELGEIAAILRQSAKIREAVVVVKEEQQQLIAYVVSEDKEVIISELQHLLKEKLPEYMLPSAFVSLEALPLLPNGKVDYQSLPTTEGVRPQLEQQLQLPQTEVEKTIANIWQEVLRLDEVGIHDNFFELGGHSLLLIQVHSKLQEVFQRDFALVEMFQYPTISQLTKFFSQEQSSQLSVGINNRELASRTVSIQRRKEIRNKAHAKMQRRKKEE</sequence>
<dbReference type="Gene3D" id="2.30.38.10">
    <property type="entry name" value="Luciferase, Domain 3"/>
    <property type="match status" value="2"/>
</dbReference>
<dbReference type="InterPro" id="IPR023213">
    <property type="entry name" value="CAT-like_dom_sf"/>
</dbReference>
<dbReference type="PANTHER" id="PTHR45527">
    <property type="entry name" value="NONRIBOSOMAL PEPTIDE SYNTHETASE"/>
    <property type="match status" value="1"/>
</dbReference>
<dbReference type="NCBIfam" id="NF003417">
    <property type="entry name" value="PRK04813.1"/>
    <property type="match status" value="3"/>
</dbReference>
<evidence type="ECO:0000256" key="2">
    <source>
        <dbReference type="ARBA" id="ARBA00022450"/>
    </source>
</evidence>
<evidence type="ECO:0000256" key="1">
    <source>
        <dbReference type="ARBA" id="ARBA00001957"/>
    </source>
</evidence>
<dbReference type="NCBIfam" id="TIGR01733">
    <property type="entry name" value="AA-adenyl-dom"/>
    <property type="match status" value="2"/>
</dbReference>
<keyword evidence="2" id="KW-0596">Phosphopantetheine</keyword>
<dbReference type="Pfam" id="PF13193">
    <property type="entry name" value="AMP-binding_C"/>
    <property type="match status" value="1"/>
</dbReference>
<protein>
    <submittedName>
        <fullName evidence="5">Amino acid adenylation domain-containing protein</fullName>
    </submittedName>
</protein>
<dbReference type="SUPFAM" id="SSF56801">
    <property type="entry name" value="Acetyl-CoA synthetase-like"/>
    <property type="match status" value="2"/>
</dbReference>